<dbReference type="NCBIfam" id="TIGR00044">
    <property type="entry name" value="YggS family pyridoxal phosphate-dependent enzyme"/>
    <property type="match status" value="1"/>
</dbReference>
<dbReference type="SUPFAM" id="SSF51419">
    <property type="entry name" value="PLP-binding barrel"/>
    <property type="match status" value="2"/>
</dbReference>
<evidence type="ECO:0000256" key="3">
    <source>
        <dbReference type="ARBA" id="ARBA00006743"/>
    </source>
</evidence>
<comment type="cofactor">
    <cofactor evidence="1">
        <name>FAD</name>
        <dbReference type="ChEBI" id="CHEBI:57692"/>
    </cofactor>
</comment>
<evidence type="ECO:0000256" key="4">
    <source>
        <dbReference type="ARBA" id="ARBA00022630"/>
    </source>
</evidence>
<reference evidence="11" key="1">
    <citation type="submission" date="2016-04" db="EMBL/GenBank/DDBJ databases">
        <authorList>
            <person name="Nguyen H.D."/>
            <person name="Samba Siva P."/>
            <person name="Cullis J."/>
            <person name="Levesque C.A."/>
            <person name="Hambleton S."/>
        </authorList>
    </citation>
    <scope>NUCLEOTIDE SEQUENCE</scope>
    <source>
        <strain evidence="11">DAOMC 236416</strain>
    </source>
</reference>
<dbReference type="GO" id="GO:0071949">
    <property type="term" value="F:FAD binding"/>
    <property type="evidence" value="ECO:0007669"/>
    <property type="project" value="TreeGrafter"/>
</dbReference>
<dbReference type="SUPFAM" id="SSF51730">
    <property type="entry name" value="FAD-linked oxidoreductase"/>
    <property type="match status" value="1"/>
</dbReference>
<comment type="similarity">
    <text evidence="3">Belongs to the methylenetetrahydrofolate reductase family.</text>
</comment>
<feature type="modified residue" description="N6-(pyridoxal phosphate)lysine" evidence="7">
    <location>
        <position position="862"/>
    </location>
</feature>
<dbReference type="Proteomes" id="UP000077521">
    <property type="component" value="Unassembled WGS sequence"/>
</dbReference>
<accession>A0A177TPS4</accession>
<keyword evidence="6" id="KW-0560">Oxidoreductase</keyword>
<evidence type="ECO:0000256" key="1">
    <source>
        <dbReference type="ARBA" id="ARBA00001974"/>
    </source>
</evidence>
<evidence type="ECO:0000256" key="7">
    <source>
        <dbReference type="HAMAP-Rule" id="MF_03225"/>
    </source>
</evidence>
<dbReference type="Pfam" id="PF21895">
    <property type="entry name" value="MTHFR_C"/>
    <property type="match status" value="2"/>
</dbReference>
<evidence type="ECO:0000256" key="2">
    <source>
        <dbReference type="ARBA" id="ARBA00004777"/>
    </source>
</evidence>
<dbReference type="GO" id="GO:0035999">
    <property type="term" value="P:tetrahydrofolate interconversion"/>
    <property type="evidence" value="ECO:0007669"/>
    <property type="project" value="UniProtKB-UniPathway"/>
</dbReference>
<protein>
    <recommendedName>
        <fullName evidence="7">Pyridoxal phosphate homeostasis protein</fullName>
        <shortName evidence="7">PLP homeostasis protein</shortName>
    </recommendedName>
</protein>
<organism evidence="11 12">
    <name type="scientific">Tilletia indica</name>
    <dbReference type="NCBI Taxonomy" id="43049"/>
    <lineage>
        <taxon>Eukaryota</taxon>
        <taxon>Fungi</taxon>
        <taxon>Dikarya</taxon>
        <taxon>Basidiomycota</taxon>
        <taxon>Ustilaginomycotina</taxon>
        <taxon>Exobasidiomycetes</taxon>
        <taxon>Tilletiales</taxon>
        <taxon>Tilletiaceae</taxon>
        <taxon>Tilletia</taxon>
    </lineage>
</organism>
<dbReference type="GO" id="GO:0004489">
    <property type="term" value="F:methylenetetrahydrofolate reductase [NAD(P)H] activity"/>
    <property type="evidence" value="ECO:0007669"/>
    <property type="project" value="InterPro"/>
</dbReference>
<dbReference type="InterPro" id="IPR011078">
    <property type="entry name" value="PyrdxlP_homeostasis"/>
</dbReference>
<feature type="region of interest" description="Disordered" evidence="9">
    <location>
        <begin position="764"/>
        <end position="812"/>
    </location>
</feature>
<evidence type="ECO:0000256" key="5">
    <source>
        <dbReference type="ARBA" id="ARBA00022827"/>
    </source>
</evidence>
<dbReference type="HAMAP" id="MF_02087">
    <property type="entry name" value="PLP_homeostasis"/>
    <property type="match status" value="1"/>
</dbReference>
<dbReference type="PROSITE" id="PS01211">
    <property type="entry name" value="UPF0001"/>
    <property type="match status" value="1"/>
</dbReference>
<dbReference type="Gene3D" id="3.20.20.10">
    <property type="entry name" value="Alanine racemase"/>
    <property type="match status" value="1"/>
</dbReference>
<dbReference type="InterPro" id="IPR029041">
    <property type="entry name" value="FAD-linked_oxidoreductase-like"/>
</dbReference>
<keyword evidence="12" id="KW-1185">Reference proteome</keyword>
<dbReference type="Pfam" id="PF02219">
    <property type="entry name" value="MTHFR"/>
    <property type="match status" value="1"/>
</dbReference>
<dbReference type="PANTHER" id="PTHR45754:SF1">
    <property type="entry name" value="METHYLENETETRAHYDROFOLATE REDUCTASE 1"/>
    <property type="match status" value="1"/>
</dbReference>
<keyword evidence="4" id="KW-0285">Flavoprotein</keyword>
<comment type="similarity">
    <text evidence="7">Belongs to the pyridoxal phosphate-binding protein YggS/PROSC family.</text>
</comment>
<dbReference type="CDD" id="cd00537">
    <property type="entry name" value="MTHFR"/>
    <property type="match status" value="1"/>
</dbReference>
<sequence length="1144" mass="123940">MAESSKITAKLRAAAEAAAPSSTPIPLISLEFFPPKTNSGLSNLYARILRMVRHLAEHSPSHPQPQNDDKSQDAGDEQEGGQLLTPAWVNITWGAGGTTQDRSLGLAARVQNGLLSEGGSGEQHSSEEELDLMLAAATTSAGDGAVGVGGSRMEARDVCLHLTCTNVTRTSLEHTLKKAKEYGIRNILALRGDPPRGSEYWTPADASFQQATDLIRFIREHYQDYFCIGVAGYPESHPDAPSNQDLEANVAQLKSKQDCGADFVVTQLFYDVDVFVRWYRRCREVGITIPIIPGIMPIQNYQSFKRMANLCKAKIPPKILTDLEPIKSDDAAIKQYGIKLSVDTVLEVKRQIPEMAAFHFCTVNLEKSILAIVDQLGWVGVHRHEQDAQEHNRIISDKSGTATPSDLKISSRAAVANVISARSHLDNGTTPSLDADSLRKAALLSSTQASSVSHAQGVTGPSEGGVGSASWDEFPNGRYGDSRSPAYGEMDGYGVSLKVPPAEALKLWGTPTSHADISTMFASYLLGQTPAMPWCDLPLFNETMAIRNYLLALNLSQPKGDERDKTLQVLESSASEEDRVLGSRIRARSDVVCKGWWTVGSQPAVGGISSGDPTYGFGPQDGYVFQKAFVEFFVEERCKKWLLEKIEKEGNGKVTFFAGNAKGDFETNVEPGGVNAVTWAVFPGKEIVQSTIIEEESFKAWRDEAFEIWGEWACLYPPKSASRKLLESVRDSRWLVTVVHHDFKDEKALWKFLGCAVIDDAESVPASKDSSKKDEAASGAGAAASEKKKEAKTGASDKKKEADADASGSAGSEPVVLKADDELVGFIKSRIGGVKERIEKAHRYAKENGSKAEAPRLVAVSKLQTPTSILAAHKGAGQVHFGENYVQEMIDKAKVLPQEIKWHFVGGLQSNKAKLLAGMPNLYLLETLDSIKAANALERALSADGAPKRAEPLRVYIQVNTSREDAKSGVMPFPSEKDSTPDAKEEPLFQLAAHVISKCPSIILAGLMTIGSASNSKAAKQDVTTLPPSEALHLNPDFDTLLENRTRLVAALRDGSANDELRSDKTVQSRYPALFGSASDAAGEDETGALELSMGMSADVEVATVAGSNNVRVGTDCFSQRPGTRDEAMERMKGELENGVRWVE</sequence>
<dbReference type="EMBL" id="LWDF02000159">
    <property type="protein sequence ID" value="KAE8255447.1"/>
    <property type="molecule type" value="Genomic_DNA"/>
</dbReference>
<name>A0A177TPS4_9BASI</name>
<evidence type="ECO:0000313" key="11">
    <source>
        <dbReference type="EMBL" id="KAE8255447.1"/>
    </source>
</evidence>
<evidence type="ECO:0000313" key="12">
    <source>
        <dbReference type="Proteomes" id="UP000077521"/>
    </source>
</evidence>
<comment type="pathway">
    <text evidence="2 8">One-carbon metabolism; tetrahydrofolate interconversion.</text>
</comment>
<dbReference type="GO" id="GO:0005829">
    <property type="term" value="C:cytosol"/>
    <property type="evidence" value="ECO:0007669"/>
    <property type="project" value="TreeGrafter"/>
</dbReference>
<comment type="caution">
    <text evidence="11">The sequence shown here is derived from an EMBL/GenBank/DDBJ whole genome shotgun (WGS) entry which is preliminary data.</text>
</comment>
<gene>
    <name evidence="11" type="ORF">A4X13_0g3032</name>
</gene>
<feature type="region of interest" description="Disordered" evidence="9">
    <location>
        <begin position="57"/>
        <end position="79"/>
    </location>
</feature>
<keyword evidence="5" id="KW-0274">FAD</keyword>
<dbReference type="AlphaFoldDB" id="A0A177TPS4"/>
<dbReference type="PANTHER" id="PTHR45754">
    <property type="entry name" value="METHYLENETETRAHYDROFOLATE REDUCTASE"/>
    <property type="match status" value="1"/>
</dbReference>
<dbReference type="InterPro" id="IPR053806">
    <property type="entry name" value="MTHFR_C"/>
</dbReference>
<reference evidence="11" key="2">
    <citation type="journal article" date="2019" name="IMA Fungus">
        <title>Genome sequencing and comparison of five Tilletia species to identify candidate genes for the detection of regulated species infecting wheat.</title>
        <authorList>
            <person name="Nguyen H.D.T."/>
            <person name="Sultana T."/>
            <person name="Kesanakurti P."/>
            <person name="Hambleton S."/>
        </authorList>
    </citation>
    <scope>NUCLEOTIDE SEQUENCE</scope>
    <source>
        <strain evidence="11">DAOMC 236416</strain>
    </source>
</reference>
<evidence type="ECO:0000256" key="6">
    <source>
        <dbReference type="ARBA" id="ARBA00023002"/>
    </source>
</evidence>
<keyword evidence="7" id="KW-0663">Pyridoxal phosphate</keyword>
<comment type="function">
    <text evidence="7">Pyridoxal 5'-phosphate (PLP)-binding protein, which may be involved in intracellular homeostatic regulation of pyridoxal 5'-phosphate (PLP), the active form of vitamin B6.</text>
</comment>
<evidence type="ECO:0000259" key="10">
    <source>
        <dbReference type="Pfam" id="PF21895"/>
    </source>
</evidence>
<feature type="region of interest" description="Disordered" evidence="9">
    <location>
        <begin position="452"/>
        <end position="485"/>
    </location>
</feature>
<feature type="domain" description="MTHFR SAM-binding regulatory" evidence="10">
    <location>
        <begin position="469"/>
        <end position="554"/>
    </location>
</feature>
<proteinExistence type="inferred from homology"/>
<dbReference type="UniPathway" id="UPA00193"/>
<feature type="domain" description="MTHFR SAM-binding regulatory" evidence="10">
    <location>
        <begin position="590"/>
        <end position="753"/>
    </location>
</feature>
<dbReference type="GO" id="GO:0009086">
    <property type="term" value="P:methionine biosynthetic process"/>
    <property type="evidence" value="ECO:0007669"/>
    <property type="project" value="TreeGrafter"/>
</dbReference>
<evidence type="ECO:0000256" key="9">
    <source>
        <dbReference type="SAM" id="MobiDB-lite"/>
    </source>
</evidence>
<feature type="compositionally biased region" description="Basic and acidic residues" evidence="9">
    <location>
        <begin position="785"/>
        <end position="803"/>
    </location>
</feature>
<dbReference type="GO" id="GO:0030170">
    <property type="term" value="F:pyridoxal phosphate binding"/>
    <property type="evidence" value="ECO:0007669"/>
    <property type="project" value="UniProtKB-UniRule"/>
</dbReference>
<dbReference type="Gene3D" id="3.20.20.220">
    <property type="match status" value="1"/>
</dbReference>
<evidence type="ECO:0000256" key="8">
    <source>
        <dbReference type="RuleBase" id="RU004254"/>
    </source>
</evidence>
<dbReference type="InterPro" id="IPR003171">
    <property type="entry name" value="Mehydrof_redctse-like"/>
</dbReference>
<dbReference type="InterPro" id="IPR029066">
    <property type="entry name" value="PLP-binding_barrel"/>
</dbReference>